<keyword evidence="1" id="KW-0472">Membrane</keyword>
<dbReference type="EMBL" id="NBIV01000001">
    <property type="protein sequence ID" value="PXF50146.1"/>
    <property type="molecule type" value="Genomic_DNA"/>
</dbReference>
<reference evidence="2 3" key="1">
    <citation type="journal article" date="2018" name="Mol. Biol. Evol.">
        <title>Analysis of the draft genome of the red seaweed Gracilariopsis chorda provides insights into genome size evolution in Rhodophyta.</title>
        <authorList>
            <person name="Lee J."/>
            <person name="Yang E.C."/>
            <person name="Graf L."/>
            <person name="Yang J.H."/>
            <person name="Qiu H."/>
            <person name="Zel Zion U."/>
            <person name="Chan C.X."/>
            <person name="Stephens T.G."/>
            <person name="Weber A.P.M."/>
            <person name="Boo G.H."/>
            <person name="Boo S.M."/>
            <person name="Kim K.M."/>
            <person name="Shin Y."/>
            <person name="Jung M."/>
            <person name="Lee S.J."/>
            <person name="Yim H.S."/>
            <person name="Lee J.H."/>
            <person name="Bhattacharya D."/>
            <person name="Yoon H.S."/>
        </authorList>
    </citation>
    <scope>NUCLEOTIDE SEQUENCE [LARGE SCALE GENOMIC DNA]</scope>
    <source>
        <strain evidence="2 3">SKKU-2015</strain>
        <tissue evidence="2">Whole body</tissue>
    </source>
</reference>
<gene>
    <name evidence="2" type="ORF">BWQ96_00306</name>
</gene>
<protein>
    <submittedName>
        <fullName evidence="2">Uncharacterized protein</fullName>
    </submittedName>
</protein>
<organism evidence="2 3">
    <name type="scientific">Gracilariopsis chorda</name>
    <dbReference type="NCBI Taxonomy" id="448386"/>
    <lineage>
        <taxon>Eukaryota</taxon>
        <taxon>Rhodophyta</taxon>
        <taxon>Florideophyceae</taxon>
        <taxon>Rhodymeniophycidae</taxon>
        <taxon>Gracilariales</taxon>
        <taxon>Gracilariaceae</taxon>
        <taxon>Gracilariopsis</taxon>
    </lineage>
</organism>
<evidence type="ECO:0000313" key="3">
    <source>
        <dbReference type="Proteomes" id="UP000247409"/>
    </source>
</evidence>
<dbReference type="OrthoDB" id="10550480at2759"/>
<keyword evidence="1" id="KW-0812">Transmembrane</keyword>
<evidence type="ECO:0000313" key="2">
    <source>
        <dbReference type="EMBL" id="PXF50146.1"/>
    </source>
</evidence>
<sequence>MPEVRKDKTLATQNDSESKKHSVVGRGNCIQCSVHEMGKLHAAVSSMLLPIQKVLSVVTDEREEGTLGTSSSLEYDLIVVQNTQSQCLSLSDMCIIPLEDQAALSPRSERKVWPLRMMVWVWIMLHGWCDFLLSGFWHTFQLRRIKSIDRSENSGSVRSQEGLGTEV</sequence>
<dbReference type="Proteomes" id="UP000247409">
    <property type="component" value="Unassembled WGS sequence"/>
</dbReference>
<keyword evidence="3" id="KW-1185">Reference proteome</keyword>
<accession>A0A2V3J6T9</accession>
<feature type="transmembrane region" description="Helical" evidence="1">
    <location>
        <begin position="117"/>
        <end position="137"/>
    </location>
</feature>
<proteinExistence type="predicted"/>
<dbReference type="AlphaFoldDB" id="A0A2V3J6T9"/>
<name>A0A2V3J6T9_9FLOR</name>
<keyword evidence="1" id="KW-1133">Transmembrane helix</keyword>
<comment type="caution">
    <text evidence="2">The sequence shown here is derived from an EMBL/GenBank/DDBJ whole genome shotgun (WGS) entry which is preliminary data.</text>
</comment>
<evidence type="ECO:0000256" key="1">
    <source>
        <dbReference type="SAM" id="Phobius"/>
    </source>
</evidence>